<dbReference type="EMBL" id="CP001349">
    <property type="protein sequence ID" value="ACL61928.1"/>
    <property type="molecule type" value="Genomic_DNA"/>
</dbReference>
<keyword evidence="2" id="KW-1185">Reference proteome</keyword>
<dbReference type="Gene3D" id="2.30.29.80">
    <property type="match status" value="1"/>
</dbReference>
<dbReference type="HOGENOM" id="CLU_196736_0_0_5"/>
<evidence type="ECO:0000313" key="2">
    <source>
        <dbReference type="Proteomes" id="UP000008207"/>
    </source>
</evidence>
<dbReference type="OrthoDB" id="8004016at2"/>
<reference evidence="1 2" key="1">
    <citation type="submission" date="2009-01" db="EMBL/GenBank/DDBJ databases">
        <title>Complete sequence of chromosome of Methylobacterium nodulans ORS 2060.</title>
        <authorList>
            <consortium name="US DOE Joint Genome Institute"/>
            <person name="Lucas S."/>
            <person name="Copeland A."/>
            <person name="Lapidus A."/>
            <person name="Glavina del Rio T."/>
            <person name="Dalin E."/>
            <person name="Tice H."/>
            <person name="Bruce D."/>
            <person name="Goodwin L."/>
            <person name="Pitluck S."/>
            <person name="Sims D."/>
            <person name="Brettin T."/>
            <person name="Detter J.C."/>
            <person name="Han C."/>
            <person name="Larimer F."/>
            <person name="Land M."/>
            <person name="Hauser L."/>
            <person name="Kyrpides N."/>
            <person name="Ivanova N."/>
            <person name="Marx C.J."/>
            <person name="Richardson P."/>
        </authorList>
    </citation>
    <scope>NUCLEOTIDE SEQUENCE [LARGE SCALE GENOMIC DNA]</scope>
    <source>
        <strain evidence="2">LMG 21967 / CNCM I-2342 / ORS 2060</strain>
    </source>
</reference>
<gene>
    <name evidence="1" type="ordered locus">Mnod_7188</name>
</gene>
<dbReference type="SUPFAM" id="SSF160113">
    <property type="entry name" value="YegP-like"/>
    <property type="match status" value="1"/>
</dbReference>
<evidence type="ECO:0008006" key="3">
    <source>
        <dbReference type="Google" id="ProtNLM"/>
    </source>
</evidence>
<dbReference type="KEGG" id="mno:Mnod_7188"/>
<evidence type="ECO:0000313" key="1">
    <source>
        <dbReference type="EMBL" id="ACL61928.1"/>
    </source>
</evidence>
<protein>
    <recommendedName>
        <fullName evidence="3">DUF1508 domain-containing protein</fullName>
    </recommendedName>
</protein>
<proteinExistence type="predicted"/>
<sequence length="66" mass="7239">MEFRVEQEQPGQWGWRLLGPRGVTLLRSDETYGSQVQASAAATAFARLVVQASRRMTAPAPVVVLP</sequence>
<dbReference type="eggNOG" id="COG3422">
    <property type="taxonomic scope" value="Bacteria"/>
</dbReference>
<accession>B8IKE3</accession>
<dbReference type="Proteomes" id="UP000008207">
    <property type="component" value="Chromosome"/>
</dbReference>
<dbReference type="InterPro" id="IPR036913">
    <property type="entry name" value="YegP-like_sf"/>
</dbReference>
<name>B8IKE3_METNO</name>
<dbReference type="AlphaFoldDB" id="B8IKE3"/>
<organism evidence="1 2">
    <name type="scientific">Methylobacterium nodulans (strain LMG 21967 / CNCM I-2342 / ORS 2060)</name>
    <dbReference type="NCBI Taxonomy" id="460265"/>
    <lineage>
        <taxon>Bacteria</taxon>
        <taxon>Pseudomonadati</taxon>
        <taxon>Pseudomonadota</taxon>
        <taxon>Alphaproteobacteria</taxon>
        <taxon>Hyphomicrobiales</taxon>
        <taxon>Methylobacteriaceae</taxon>
        <taxon>Methylobacterium</taxon>
    </lineage>
</organism>